<keyword evidence="2" id="KW-0732">Signal</keyword>
<feature type="chain" id="PRO_5014461831" evidence="2">
    <location>
        <begin position="19"/>
        <end position="646"/>
    </location>
</feature>
<name>A0A2K3CP71_CHLRE</name>
<dbReference type="PaxDb" id="3055-EDP04846"/>
<dbReference type="InterPro" id="IPR027417">
    <property type="entry name" value="P-loop_NTPase"/>
</dbReference>
<dbReference type="InParanoid" id="A0A2K3CP71"/>
<dbReference type="Gramene" id="PNW70063">
    <property type="protein sequence ID" value="PNW70063"/>
    <property type="gene ID" value="CHLRE_17g704100v5"/>
</dbReference>
<dbReference type="GeneID" id="5717247"/>
<reference evidence="3 4" key="1">
    <citation type="journal article" date="2007" name="Science">
        <title>The Chlamydomonas genome reveals the evolution of key animal and plant functions.</title>
        <authorList>
            <person name="Merchant S.S."/>
            <person name="Prochnik S.E."/>
            <person name="Vallon O."/>
            <person name="Harris E.H."/>
            <person name="Karpowicz S.J."/>
            <person name="Witman G.B."/>
            <person name="Terry A."/>
            <person name="Salamov A."/>
            <person name="Fritz-Laylin L.K."/>
            <person name="Marechal-Drouard L."/>
            <person name="Marshall W.F."/>
            <person name="Qu L.H."/>
            <person name="Nelson D.R."/>
            <person name="Sanderfoot A.A."/>
            <person name="Spalding M.H."/>
            <person name="Kapitonov V.V."/>
            <person name="Ren Q."/>
            <person name="Ferris P."/>
            <person name="Lindquist E."/>
            <person name="Shapiro H."/>
            <person name="Lucas S.M."/>
            <person name="Grimwood J."/>
            <person name="Schmutz J."/>
            <person name="Cardol P."/>
            <person name="Cerutti H."/>
            <person name="Chanfreau G."/>
            <person name="Chen C.L."/>
            <person name="Cognat V."/>
            <person name="Croft M.T."/>
            <person name="Dent R."/>
            <person name="Dutcher S."/>
            <person name="Fernandez E."/>
            <person name="Fukuzawa H."/>
            <person name="Gonzalez-Ballester D."/>
            <person name="Gonzalez-Halphen D."/>
            <person name="Hallmann A."/>
            <person name="Hanikenne M."/>
            <person name="Hippler M."/>
            <person name="Inwood W."/>
            <person name="Jabbari K."/>
            <person name="Kalanon M."/>
            <person name="Kuras R."/>
            <person name="Lefebvre P.A."/>
            <person name="Lemaire S.D."/>
            <person name="Lobanov A.V."/>
            <person name="Lohr M."/>
            <person name="Manuell A."/>
            <person name="Meier I."/>
            <person name="Mets L."/>
            <person name="Mittag M."/>
            <person name="Mittelmeier T."/>
            <person name="Moroney J.V."/>
            <person name="Moseley J."/>
            <person name="Napoli C."/>
            <person name="Nedelcu A.M."/>
            <person name="Niyogi K."/>
            <person name="Novoselov S.V."/>
            <person name="Paulsen I.T."/>
            <person name="Pazour G."/>
            <person name="Purton S."/>
            <person name="Ral J.P."/>
            <person name="Riano-Pachon D.M."/>
            <person name="Riekhof W."/>
            <person name="Rymarquis L."/>
            <person name="Schroda M."/>
            <person name="Stern D."/>
            <person name="Umen J."/>
            <person name="Willows R."/>
            <person name="Wilson N."/>
            <person name="Zimmer S.L."/>
            <person name="Allmer J."/>
            <person name="Balk J."/>
            <person name="Bisova K."/>
            <person name="Chen C.J."/>
            <person name="Elias M."/>
            <person name="Gendler K."/>
            <person name="Hauser C."/>
            <person name="Lamb M.R."/>
            <person name="Ledford H."/>
            <person name="Long J.C."/>
            <person name="Minagawa J."/>
            <person name="Page M.D."/>
            <person name="Pan J."/>
            <person name="Pootakham W."/>
            <person name="Roje S."/>
            <person name="Rose A."/>
            <person name="Stahlberg E."/>
            <person name="Terauchi A.M."/>
            <person name="Yang P."/>
            <person name="Ball S."/>
            <person name="Bowler C."/>
            <person name="Dieckmann C.L."/>
            <person name="Gladyshev V.N."/>
            <person name="Green P."/>
            <person name="Jorgensen R."/>
            <person name="Mayfield S."/>
            <person name="Mueller-Roeber B."/>
            <person name="Rajamani S."/>
            <person name="Sayre R.T."/>
            <person name="Brokstein P."/>
            <person name="Dubchak I."/>
            <person name="Goodstein D."/>
            <person name="Hornick L."/>
            <person name="Huang Y.W."/>
            <person name="Jhaveri J."/>
            <person name="Luo Y."/>
            <person name="Martinez D."/>
            <person name="Ngau W.C."/>
            <person name="Otillar B."/>
            <person name="Poliakov A."/>
            <person name="Porter A."/>
            <person name="Szajkowski L."/>
            <person name="Werner G."/>
            <person name="Zhou K."/>
            <person name="Grigoriev I.V."/>
            <person name="Rokhsar D.S."/>
            <person name="Grossman A.R."/>
        </authorList>
    </citation>
    <scope>NUCLEOTIDE SEQUENCE [LARGE SCALE GENOMIC DNA]</scope>
    <source>
        <strain evidence="4">CC-503</strain>
    </source>
</reference>
<organism evidence="3 4">
    <name type="scientific">Chlamydomonas reinhardtii</name>
    <name type="common">Chlamydomonas smithii</name>
    <dbReference type="NCBI Taxonomy" id="3055"/>
    <lineage>
        <taxon>Eukaryota</taxon>
        <taxon>Viridiplantae</taxon>
        <taxon>Chlorophyta</taxon>
        <taxon>core chlorophytes</taxon>
        <taxon>Chlorophyceae</taxon>
        <taxon>CS clade</taxon>
        <taxon>Chlamydomonadales</taxon>
        <taxon>Chlamydomonadaceae</taxon>
        <taxon>Chlamydomonas</taxon>
    </lineage>
</organism>
<evidence type="ECO:0000256" key="1">
    <source>
        <dbReference type="SAM" id="MobiDB-lite"/>
    </source>
</evidence>
<dbReference type="Gene3D" id="3.40.50.300">
    <property type="entry name" value="P-loop containing nucleotide triphosphate hydrolases"/>
    <property type="match status" value="1"/>
</dbReference>
<dbReference type="RefSeq" id="XP_001691738.2">
    <property type="nucleotide sequence ID" value="XM_001691686.2"/>
</dbReference>
<protein>
    <submittedName>
        <fullName evidence="3">Uncharacterized protein</fullName>
    </submittedName>
</protein>
<dbReference type="OrthoDB" id="529546at2759"/>
<dbReference type="ExpressionAtlas" id="A0A2K3CP71">
    <property type="expression patterns" value="baseline and differential"/>
</dbReference>
<evidence type="ECO:0000313" key="4">
    <source>
        <dbReference type="Proteomes" id="UP000006906"/>
    </source>
</evidence>
<feature type="signal peptide" evidence="2">
    <location>
        <begin position="1"/>
        <end position="18"/>
    </location>
</feature>
<evidence type="ECO:0000313" key="3">
    <source>
        <dbReference type="EMBL" id="PNW70063.1"/>
    </source>
</evidence>
<accession>A0A2K3CP71</accession>
<sequence length="646" mass="69094">MHLESFLVLLMGVCAVVGEPTVADASPRSSVWPDPFLARLGLIAADAAPGPQQEPTSSSGDVKDQGLEQSQAETIAMLEWLVDTVAEATTAPAGTFAAAPDAVPVLQDLGHAARSVAITPASEGEALMVHLNTVSRLINQLPGGEASFPAVRRAVVAALVLRRLRHGAFRPPQERTVQRLLQQLWTRHRAAAREKGIVEFAHVSKSGGTTFCQLAERNGCATESFAANKNCEVAVFRDQPRYVNGTVHVALRKGRKTQCDRPNKPMSLRREYSCAQRKRMLQEKRYTIYANEYTAVGGRLSPQLAHSCGNMLTVLQMRHPHSRMLSHIHHVWGTYLNHCGADREAVYFAGGHEATDWVRLLPAPLNNYLVRSLLGEKVFNLPAGQITEKHLGLARIFLAFQYDVLLVLEDSDLSNTALSYGLGWGEHELHVNAAAPDSGSDDGLPSNLDLLYDLNRLDVELYRSGVLMAKLDAIVYDAAQEVVPEPKPAAAAAPAAANAMAAANSTATAAGAAVAVANATASTATTTAAAITTSYAKSTTAAPGAVAVAEATHDEEFVAARRAMRGHDFRRRQQRQAHEQLGQGASTAAAAWVGAGRRGRAARWVADALGASRAIHTPGDAGQAMEPAGNGAQCGWVGQTWRKQLL</sequence>
<evidence type="ECO:0000256" key="2">
    <source>
        <dbReference type="SAM" id="SignalP"/>
    </source>
</evidence>
<feature type="region of interest" description="Disordered" evidence="1">
    <location>
        <begin position="48"/>
        <end position="67"/>
    </location>
</feature>
<dbReference type="AlphaFoldDB" id="A0A2K3CP71"/>
<keyword evidence="4" id="KW-1185">Reference proteome</keyword>
<proteinExistence type="predicted"/>
<dbReference type="Proteomes" id="UP000006906">
    <property type="component" value="Chromosome 17"/>
</dbReference>
<dbReference type="EMBL" id="CM008978">
    <property type="protein sequence ID" value="PNW70063.1"/>
    <property type="molecule type" value="Genomic_DNA"/>
</dbReference>
<dbReference type="KEGG" id="cre:CHLRE_17g704100v5"/>
<gene>
    <name evidence="3" type="ORF">CHLRE_17g704100v5</name>
</gene>